<dbReference type="Pfam" id="PF00054">
    <property type="entry name" value="Laminin_G_1"/>
    <property type="match status" value="1"/>
</dbReference>
<dbReference type="CDD" id="cd00110">
    <property type="entry name" value="LamG"/>
    <property type="match status" value="1"/>
</dbReference>
<keyword evidence="4" id="KW-1185">Reference proteome</keyword>
<organism evidence="3 4">
    <name type="scientific">Oesophagostomum dentatum</name>
    <name type="common">Nodular worm</name>
    <dbReference type="NCBI Taxonomy" id="61180"/>
    <lineage>
        <taxon>Eukaryota</taxon>
        <taxon>Metazoa</taxon>
        <taxon>Ecdysozoa</taxon>
        <taxon>Nematoda</taxon>
        <taxon>Chromadorea</taxon>
        <taxon>Rhabditida</taxon>
        <taxon>Rhabditina</taxon>
        <taxon>Rhabditomorpha</taxon>
        <taxon>Strongyloidea</taxon>
        <taxon>Strongylidae</taxon>
        <taxon>Oesophagostomum</taxon>
    </lineage>
</organism>
<protein>
    <recommendedName>
        <fullName evidence="2">Laminin G domain-containing protein</fullName>
    </recommendedName>
</protein>
<dbReference type="EMBL" id="KN549276">
    <property type="protein sequence ID" value="KHJ98781.1"/>
    <property type="molecule type" value="Genomic_DNA"/>
</dbReference>
<evidence type="ECO:0000313" key="4">
    <source>
        <dbReference type="Proteomes" id="UP000053660"/>
    </source>
</evidence>
<proteinExistence type="predicted"/>
<dbReference type="InterPro" id="IPR001791">
    <property type="entry name" value="Laminin_G"/>
</dbReference>
<dbReference type="Proteomes" id="UP000053660">
    <property type="component" value="Unassembled WGS sequence"/>
</dbReference>
<dbReference type="OrthoDB" id="88467at2759"/>
<evidence type="ECO:0000259" key="2">
    <source>
        <dbReference type="PROSITE" id="PS50025"/>
    </source>
</evidence>
<reference evidence="3 4" key="1">
    <citation type="submission" date="2014-03" db="EMBL/GenBank/DDBJ databases">
        <title>Draft genome of the hookworm Oesophagostomum dentatum.</title>
        <authorList>
            <person name="Mitreva M."/>
        </authorList>
    </citation>
    <scope>NUCLEOTIDE SEQUENCE [LARGE SCALE GENOMIC DNA]</scope>
    <source>
        <strain evidence="3 4">OD-Hann</strain>
    </source>
</reference>
<feature type="domain" description="Laminin G" evidence="2">
    <location>
        <begin position="1"/>
        <end position="92"/>
    </location>
</feature>
<dbReference type="PROSITE" id="PS50025">
    <property type="entry name" value="LAM_G_DOMAIN"/>
    <property type="match status" value="1"/>
</dbReference>
<name>A0A0B1TRQ2_OESDE</name>
<dbReference type="AlphaFoldDB" id="A0A0B1TRQ2"/>
<evidence type="ECO:0000256" key="1">
    <source>
        <dbReference type="PROSITE-ProRule" id="PRU00122"/>
    </source>
</evidence>
<dbReference type="InterPro" id="IPR013320">
    <property type="entry name" value="ConA-like_dom_sf"/>
</dbReference>
<comment type="caution">
    <text evidence="1">Lacks conserved residue(s) required for the propagation of feature annotation.</text>
</comment>
<accession>A0A0B1TRQ2</accession>
<evidence type="ECO:0000313" key="3">
    <source>
        <dbReference type="EMBL" id="KHJ98781.1"/>
    </source>
</evidence>
<dbReference type="SUPFAM" id="SSF49899">
    <property type="entry name" value="Concanavalin A-like lectins/glucanases"/>
    <property type="match status" value="1"/>
</dbReference>
<dbReference type="Gene3D" id="2.60.120.200">
    <property type="match status" value="1"/>
</dbReference>
<gene>
    <name evidence="3" type="ORF">OESDEN_01246</name>
</gene>
<sequence length="97" mass="10719">MHLVEFNDQNQLSRREHRTTVSVDGRLTTIISSEGATQLNTNGLVYLGGRTGEAKRVRIRGTFVGCLRKVKINGMPVDLLRDSISEAVPQRCPSAKP</sequence>